<protein>
    <recommendedName>
        <fullName evidence="3">Alpha/beta hydrolase</fullName>
    </recommendedName>
</protein>
<gene>
    <name evidence="1" type="ORF">BJ983_004622</name>
</gene>
<dbReference type="EMBL" id="JACCBN010000001">
    <property type="protein sequence ID" value="NYD38520.1"/>
    <property type="molecule type" value="Genomic_DNA"/>
</dbReference>
<dbReference type="Proteomes" id="UP000535890">
    <property type="component" value="Unassembled WGS sequence"/>
</dbReference>
<comment type="caution">
    <text evidence="1">The sequence shown here is derived from an EMBL/GenBank/DDBJ whole genome shotgun (WGS) entry which is preliminary data.</text>
</comment>
<dbReference type="AlphaFoldDB" id="A0A7Y9DZZ1"/>
<evidence type="ECO:0000313" key="2">
    <source>
        <dbReference type="Proteomes" id="UP000535890"/>
    </source>
</evidence>
<keyword evidence="2" id="KW-1185">Reference proteome</keyword>
<dbReference type="InterPro" id="IPR029039">
    <property type="entry name" value="Flavoprotein-like_sf"/>
</dbReference>
<dbReference type="RefSeq" id="WP_179795950.1">
    <property type="nucleotide sequence ID" value="NZ_BAABHP010000029.1"/>
</dbReference>
<evidence type="ECO:0008006" key="3">
    <source>
        <dbReference type="Google" id="ProtNLM"/>
    </source>
</evidence>
<name>A0A7Y9DZZ1_9PSEU</name>
<accession>A0A7Y9DZZ1</accession>
<dbReference type="SUPFAM" id="SSF52218">
    <property type="entry name" value="Flavoproteins"/>
    <property type="match status" value="1"/>
</dbReference>
<organism evidence="1 2">
    <name type="scientific">Actinomycetospora corticicola</name>
    <dbReference type="NCBI Taxonomy" id="663602"/>
    <lineage>
        <taxon>Bacteria</taxon>
        <taxon>Bacillati</taxon>
        <taxon>Actinomycetota</taxon>
        <taxon>Actinomycetes</taxon>
        <taxon>Pseudonocardiales</taxon>
        <taxon>Pseudonocardiaceae</taxon>
        <taxon>Actinomycetospora</taxon>
    </lineage>
</organism>
<proteinExistence type="predicted"/>
<reference evidence="1 2" key="1">
    <citation type="submission" date="2020-07" db="EMBL/GenBank/DDBJ databases">
        <title>Sequencing the genomes of 1000 actinobacteria strains.</title>
        <authorList>
            <person name="Klenk H.-P."/>
        </authorList>
    </citation>
    <scope>NUCLEOTIDE SEQUENCE [LARGE SCALE GENOMIC DNA]</scope>
    <source>
        <strain evidence="1 2">DSM 45772</strain>
    </source>
</reference>
<evidence type="ECO:0000313" key="1">
    <source>
        <dbReference type="EMBL" id="NYD38520.1"/>
    </source>
</evidence>
<sequence>MNRTEAQEGRTVTGTATTPPVSVIRPALRDAPFAAELALWLGEGIATHHADARDEHIRPAVVIVPEYLHGAPRTLLADLATARWSGRTVGLVGYGGRTRARYALEDARDALREAGARLVGPSLGLDVARVRASGFDVADVVLRDLVLDELAAG</sequence>